<comment type="caution">
    <text evidence="5">The sequence shown here is derived from an EMBL/GenBank/DDBJ whole genome shotgun (WGS) entry which is preliminary data.</text>
</comment>
<proteinExistence type="inferred from homology"/>
<accession>A0AAD9IVI0</accession>
<evidence type="ECO:0000256" key="4">
    <source>
        <dbReference type="ARBA" id="ARBA00048508"/>
    </source>
</evidence>
<dbReference type="InterPro" id="IPR002347">
    <property type="entry name" value="SDR_fam"/>
</dbReference>
<comment type="catalytic activity">
    <reaction evidence="4">
        <text>a (3R)-hydroxyacyl-[ACP] + NADP(+) = a 3-oxoacyl-[ACP] + NADPH + H(+)</text>
        <dbReference type="Rhea" id="RHEA:17397"/>
        <dbReference type="Rhea" id="RHEA-COMP:9916"/>
        <dbReference type="Rhea" id="RHEA-COMP:9945"/>
        <dbReference type="ChEBI" id="CHEBI:15378"/>
        <dbReference type="ChEBI" id="CHEBI:57783"/>
        <dbReference type="ChEBI" id="CHEBI:58349"/>
        <dbReference type="ChEBI" id="CHEBI:78776"/>
        <dbReference type="ChEBI" id="CHEBI:78827"/>
        <dbReference type="EC" id="1.1.1.100"/>
    </reaction>
</comment>
<dbReference type="SUPFAM" id="SSF51735">
    <property type="entry name" value="NAD(P)-binding Rossmann-fold domains"/>
    <property type="match status" value="1"/>
</dbReference>
<evidence type="ECO:0000313" key="5">
    <source>
        <dbReference type="EMBL" id="KAK2141717.1"/>
    </source>
</evidence>
<dbReference type="GO" id="GO:0004316">
    <property type="term" value="F:3-oxoacyl-[acyl-carrier-protein] reductase (NADPH) activity"/>
    <property type="evidence" value="ECO:0007669"/>
    <property type="project" value="UniProtKB-EC"/>
</dbReference>
<sequence>MNKVALVTGSTSGIGLSIAETLASRGCSLIITGFGDDEHISKITENIRRRYITLDACKILAHALITSRLDYGNAFLYGLPSTLITRLQKVQNYSAIYREIIQGPPLRLHRKPDSKAGRRKLKCPDVTLALSRLMRIIVSPEPLVSKYNVKINYIYADLAKAEDISTLWQQVTELYREGVDILVNCAGWGRIINISSVRGLAANPLGSAYCAAKHGIIGLTKVVALETAQCGITCNAICPGLVAALVEFLCTDVTSQMTGASVVMDGGVTAQ</sequence>
<name>A0AAD9IVI0_9ANNE</name>
<comment type="similarity">
    <text evidence="1">Belongs to the short-chain dehydrogenases/reductases (SDR) family.</text>
</comment>
<dbReference type="PRINTS" id="PR00081">
    <property type="entry name" value="GDHRDH"/>
</dbReference>
<dbReference type="Proteomes" id="UP001208570">
    <property type="component" value="Unassembled WGS sequence"/>
</dbReference>
<keyword evidence="6" id="KW-1185">Reference proteome</keyword>
<dbReference type="Gene3D" id="3.40.50.720">
    <property type="entry name" value="NAD(P)-binding Rossmann-like Domain"/>
    <property type="match status" value="2"/>
</dbReference>
<keyword evidence="3" id="KW-0560">Oxidoreductase</keyword>
<evidence type="ECO:0000256" key="3">
    <source>
        <dbReference type="ARBA" id="ARBA00023002"/>
    </source>
</evidence>
<dbReference type="EMBL" id="JAODUP010001053">
    <property type="protein sequence ID" value="KAK2141717.1"/>
    <property type="molecule type" value="Genomic_DNA"/>
</dbReference>
<evidence type="ECO:0000256" key="2">
    <source>
        <dbReference type="ARBA" id="ARBA00012948"/>
    </source>
</evidence>
<dbReference type="InterPro" id="IPR050259">
    <property type="entry name" value="SDR"/>
</dbReference>
<dbReference type="InterPro" id="IPR036291">
    <property type="entry name" value="NAD(P)-bd_dom_sf"/>
</dbReference>
<dbReference type="GO" id="GO:0032787">
    <property type="term" value="P:monocarboxylic acid metabolic process"/>
    <property type="evidence" value="ECO:0007669"/>
    <property type="project" value="UniProtKB-ARBA"/>
</dbReference>
<dbReference type="PANTHER" id="PTHR42879">
    <property type="entry name" value="3-OXOACYL-(ACYL-CARRIER-PROTEIN) REDUCTASE"/>
    <property type="match status" value="1"/>
</dbReference>
<gene>
    <name evidence="5" type="ORF">LSH36_1053g01000</name>
</gene>
<dbReference type="PANTHER" id="PTHR42879:SF2">
    <property type="entry name" value="3-OXOACYL-[ACYL-CARRIER-PROTEIN] REDUCTASE FABG"/>
    <property type="match status" value="1"/>
</dbReference>
<evidence type="ECO:0000256" key="1">
    <source>
        <dbReference type="ARBA" id="ARBA00006484"/>
    </source>
</evidence>
<evidence type="ECO:0000313" key="6">
    <source>
        <dbReference type="Proteomes" id="UP001208570"/>
    </source>
</evidence>
<dbReference type="AlphaFoldDB" id="A0AAD9IVI0"/>
<dbReference type="InterPro" id="IPR020904">
    <property type="entry name" value="Sc_DH/Rdtase_CS"/>
</dbReference>
<reference evidence="5" key="1">
    <citation type="journal article" date="2023" name="Mol. Biol. Evol.">
        <title>Third-Generation Sequencing Reveals the Adaptive Role of the Epigenome in Three Deep-Sea Polychaetes.</title>
        <authorList>
            <person name="Perez M."/>
            <person name="Aroh O."/>
            <person name="Sun Y."/>
            <person name="Lan Y."/>
            <person name="Juniper S.K."/>
            <person name="Young C.R."/>
            <person name="Angers B."/>
            <person name="Qian P.Y."/>
        </authorList>
    </citation>
    <scope>NUCLEOTIDE SEQUENCE</scope>
    <source>
        <strain evidence="5">P08H-3</strain>
    </source>
</reference>
<dbReference type="PROSITE" id="PS00061">
    <property type="entry name" value="ADH_SHORT"/>
    <property type="match status" value="1"/>
</dbReference>
<dbReference type="Pfam" id="PF00106">
    <property type="entry name" value="adh_short"/>
    <property type="match status" value="2"/>
</dbReference>
<organism evidence="5 6">
    <name type="scientific">Paralvinella palmiformis</name>
    <dbReference type="NCBI Taxonomy" id="53620"/>
    <lineage>
        <taxon>Eukaryota</taxon>
        <taxon>Metazoa</taxon>
        <taxon>Spiralia</taxon>
        <taxon>Lophotrochozoa</taxon>
        <taxon>Annelida</taxon>
        <taxon>Polychaeta</taxon>
        <taxon>Sedentaria</taxon>
        <taxon>Canalipalpata</taxon>
        <taxon>Terebellida</taxon>
        <taxon>Terebelliformia</taxon>
        <taxon>Alvinellidae</taxon>
        <taxon>Paralvinella</taxon>
    </lineage>
</organism>
<protein>
    <recommendedName>
        <fullName evidence="2">3-oxoacyl-[acyl-carrier-protein] reductase</fullName>
        <ecNumber evidence="2">1.1.1.100</ecNumber>
    </recommendedName>
</protein>
<dbReference type="EC" id="1.1.1.100" evidence="2"/>